<gene>
    <name evidence="2" type="ORF">CQY22_005055</name>
</gene>
<comment type="caution">
    <text evidence="2">The sequence shown here is derived from an EMBL/GenBank/DDBJ whole genome shotgun (WGS) entry which is preliminary data.</text>
</comment>
<feature type="region of interest" description="Disordered" evidence="1">
    <location>
        <begin position="560"/>
        <end position="582"/>
    </location>
</feature>
<reference evidence="2 3" key="1">
    <citation type="journal article" date="2017" name="Infect. Genet. Evol.">
        <title>The new phylogeny of the genus Mycobacterium: The old and the news.</title>
        <authorList>
            <person name="Tortoli E."/>
            <person name="Fedrizzi T."/>
            <person name="Meehan C.J."/>
            <person name="Trovato A."/>
            <person name="Grottola A."/>
            <person name="Giacobazzi E."/>
            <person name="Serpini G.F."/>
            <person name="Tagliazucchi S."/>
            <person name="Fabio A."/>
            <person name="Bettua C."/>
            <person name="Bertorelli R."/>
            <person name="Frascaro F."/>
            <person name="De Sanctis V."/>
            <person name="Pecorari M."/>
            <person name="Jousson O."/>
            <person name="Segata N."/>
            <person name="Cirillo D.M."/>
        </authorList>
    </citation>
    <scope>NUCLEOTIDE SEQUENCE [LARGE SCALE GENOMIC DNA]</scope>
    <source>
        <strain evidence="2 3">CIP1034565</strain>
    </source>
</reference>
<dbReference type="Proteomes" id="UP000230551">
    <property type="component" value="Unassembled WGS sequence"/>
</dbReference>
<dbReference type="AlphaFoldDB" id="A0A2G5PEP0"/>
<dbReference type="SUPFAM" id="SSF51735">
    <property type="entry name" value="NAD(P)-binding Rossmann-fold domains"/>
    <property type="match status" value="1"/>
</dbReference>
<dbReference type="Gene3D" id="3.40.50.720">
    <property type="entry name" value="NAD(P)-binding Rossmann-like Domain"/>
    <property type="match status" value="1"/>
</dbReference>
<evidence type="ECO:0000313" key="3">
    <source>
        <dbReference type="Proteomes" id="UP000230551"/>
    </source>
</evidence>
<protein>
    <recommendedName>
        <fullName evidence="4">NAD-dependent epimerase/dehydratase domain-containing protein</fullName>
    </recommendedName>
</protein>
<proteinExistence type="predicted"/>
<name>A0A2G5PEP0_9MYCO</name>
<dbReference type="OrthoDB" id="9765468at2"/>
<accession>A0A2G5PEP0</accession>
<sequence length="582" mass="61130">MRVLLTGVHGALGRAAARQLLAAGNEVSAVAPADQPRLDPRVWLTIAGPSGGALYALAEDADVIVHLSAVEPSAPESSGIGGVLAVTEAAGRSGSRLLVVTPLAGSPARHRHAEQLVTSCWAPSLLIRVAPLLGRDANWMVDRTVATLRRRAAVASMPALHTEDLLRFLTRAIGSHRTGTVDLAMPEPVDTAAARRWLTRAVLPPGAGWAEPGCALDLSALRDWEFACGWEPAAAVIDTARGLARRMGPAIRPLPPIAGEHLIDPAPPGRAGEFDTLIDHRFPEFAAASDGGPDVPAALPPLSLDLQAGALGCARAAMAAVMGLPGGLSAEWTQRGVAVVGQRFYVGTSAAEAVAALRARPAALAAMNTRLLAAARRFSADCDALALDAATDPFAEVPAAALTDAQLGVAINATADRIRQGWTTTGLGVLIEETLGPAERRRAPVRWLGELAAAAQRLDLRAPPQSVAPQTTTEPITARDPLTRRLLAAARSGRDRCWGITHAELARLATLVEEAGIRLAAVRSLAEPADVHFLTCDELTAAPLDTRLRVKRRQDDAQRLAAEPFPTHIDGRWNPLPQQDTG</sequence>
<dbReference type="InterPro" id="IPR036291">
    <property type="entry name" value="NAD(P)-bd_dom_sf"/>
</dbReference>
<evidence type="ECO:0000256" key="1">
    <source>
        <dbReference type="SAM" id="MobiDB-lite"/>
    </source>
</evidence>
<keyword evidence="3" id="KW-1185">Reference proteome</keyword>
<evidence type="ECO:0000313" key="2">
    <source>
        <dbReference type="EMBL" id="PIB76493.1"/>
    </source>
</evidence>
<dbReference type="EMBL" id="PDCN02000004">
    <property type="protein sequence ID" value="PIB76493.1"/>
    <property type="molecule type" value="Genomic_DNA"/>
</dbReference>
<dbReference type="RefSeq" id="WP_090592972.1">
    <property type="nucleotide sequence ID" value="NZ_CP104302.1"/>
</dbReference>
<organism evidence="2 3">
    <name type="scientific">Mycolicibacterium brumae</name>
    <dbReference type="NCBI Taxonomy" id="85968"/>
    <lineage>
        <taxon>Bacteria</taxon>
        <taxon>Bacillati</taxon>
        <taxon>Actinomycetota</taxon>
        <taxon>Actinomycetes</taxon>
        <taxon>Mycobacteriales</taxon>
        <taxon>Mycobacteriaceae</taxon>
        <taxon>Mycolicibacterium</taxon>
    </lineage>
</organism>
<evidence type="ECO:0008006" key="4">
    <source>
        <dbReference type="Google" id="ProtNLM"/>
    </source>
</evidence>